<protein>
    <submittedName>
        <fullName evidence="2">Glycosyltransferase family 1 protein</fullName>
    </submittedName>
</protein>
<dbReference type="InterPro" id="IPR055259">
    <property type="entry name" value="YkvP/CgeB_Glyco_trans-like"/>
</dbReference>
<reference evidence="2 3" key="1">
    <citation type="submission" date="2019-04" db="EMBL/GenBank/DDBJ databases">
        <title>Pedobacter sp. RP-3-22 sp. nov., isolated from Arctic soil.</title>
        <authorList>
            <person name="Dahal R.H."/>
            <person name="Kim D.-U."/>
        </authorList>
    </citation>
    <scope>NUCLEOTIDE SEQUENCE [LARGE SCALE GENOMIC DNA]</scope>
    <source>
        <strain evidence="2 3">RP-3-22</strain>
    </source>
</reference>
<evidence type="ECO:0000313" key="3">
    <source>
        <dbReference type="Proteomes" id="UP000309488"/>
    </source>
</evidence>
<keyword evidence="2" id="KW-0808">Transferase</keyword>
<dbReference type="AlphaFoldDB" id="A0A4U1CKL6"/>
<sequence length="386" mass="45476">MNIFLAFFQSKVNHKIPAYSFWEYYIKNGIEEAGYNWTEAAVDWAEGLVHSQNAVELASWKSRTWELTLNEIRKQHKKKPISLFLSYLYPHQVDEQTIIQIKSMGIPCVNFFCDNVREFTKAPKEFSVFDLNWVPEYKALDMYKNSKYNFIHLPMPMWVEPQYRYVAATEINEVSFIGSKDIQRTMLFEDIVNKNVDLKIYGAGWLKSENELYREAAPKSNYLKTVKNQLDFINRFGLSGYYEKFKQKNSSTPISVNLRTKLHGKLQFDEYIKITQQSVITLGVNRYPSFRYPLKNPNTYSRLRDIEAPMLGACYLTEYTQGLEILYDLGNEIETYTNVEEMLAKIDMLKRDKNKRNELRINGQKRSLNEHSIINSIHKITHHLNI</sequence>
<name>A0A4U1CKL6_9SPHI</name>
<evidence type="ECO:0000259" key="1">
    <source>
        <dbReference type="Pfam" id="PF13524"/>
    </source>
</evidence>
<dbReference type="GO" id="GO:0016740">
    <property type="term" value="F:transferase activity"/>
    <property type="evidence" value="ECO:0007669"/>
    <property type="project" value="UniProtKB-KW"/>
</dbReference>
<keyword evidence="3" id="KW-1185">Reference proteome</keyword>
<proteinExistence type="predicted"/>
<feature type="domain" description="Spore protein YkvP/CgeB glycosyl transferase-like" evidence="1">
    <location>
        <begin position="232"/>
        <end position="378"/>
    </location>
</feature>
<comment type="caution">
    <text evidence="2">The sequence shown here is derived from an EMBL/GenBank/DDBJ whole genome shotgun (WGS) entry which is preliminary data.</text>
</comment>
<dbReference type="Pfam" id="PF13524">
    <property type="entry name" value="Glyco_trans_1_2"/>
    <property type="match status" value="1"/>
</dbReference>
<evidence type="ECO:0000313" key="2">
    <source>
        <dbReference type="EMBL" id="TKC08180.1"/>
    </source>
</evidence>
<gene>
    <name evidence="2" type="ORF">FA048_13560</name>
</gene>
<dbReference type="OrthoDB" id="783678at2"/>
<organism evidence="2 3">
    <name type="scientific">Pedobacter polaris</name>
    <dbReference type="NCBI Taxonomy" id="2571273"/>
    <lineage>
        <taxon>Bacteria</taxon>
        <taxon>Pseudomonadati</taxon>
        <taxon>Bacteroidota</taxon>
        <taxon>Sphingobacteriia</taxon>
        <taxon>Sphingobacteriales</taxon>
        <taxon>Sphingobacteriaceae</taxon>
        <taxon>Pedobacter</taxon>
    </lineage>
</organism>
<accession>A0A4U1CKL6</accession>
<dbReference type="EMBL" id="SWBR01000003">
    <property type="protein sequence ID" value="TKC08180.1"/>
    <property type="molecule type" value="Genomic_DNA"/>
</dbReference>
<dbReference type="RefSeq" id="WP_136841892.1">
    <property type="nucleotide sequence ID" value="NZ_SWBR01000003.1"/>
</dbReference>
<dbReference type="Proteomes" id="UP000309488">
    <property type="component" value="Unassembled WGS sequence"/>
</dbReference>